<sequence length="266" mass="29546">MTRDAVHKSKAKIEYVLFDMDGLLIDSERVYTQVTNEILAEYGKEMTWDIKAGLMGKPERDAATHLLSFFPDLPPEFTIDVYLQRRRVGQDALWPHVQPLPGVLKLVKHLHKHGVPIAVATGSQRRNYELKSSHLMDALFGYFGGRVVCADDGLIKSGRGKPHPDIFLVTATTCLKRGVGDGEIGESIVTEEQLAERAKGLVFEDAIPGVQAGKRAGMNVVWVPDPNLLTIGDNDANSILEKPDRTLTSLEDFKPEEWGLPPYDTE</sequence>
<keyword evidence="2" id="KW-1185">Reference proteome</keyword>
<dbReference type="InterPro" id="IPR036412">
    <property type="entry name" value="HAD-like_sf"/>
</dbReference>
<dbReference type="SUPFAM" id="SSF56784">
    <property type="entry name" value="HAD-like"/>
    <property type="match status" value="1"/>
</dbReference>
<dbReference type="SFLD" id="SFLDG01129">
    <property type="entry name" value="C1.5:_HAD__Beta-PGM__Phosphata"/>
    <property type="match status" value="1"/>
</dbReference>
<dbReference type="Pfam" id="PF00702">
    <property type="entry name" value="Hydrolase"/>
    <property type="match status" value="1"/>
</dbReference>
<evidence type="ECO:0000313" key="1">
    <source>
        <dbReference type="EMBL" id="KAK7692163.1"/>
    </source>
</evidence>
<dbReference type="Gene3D" id="3.40.50.1000">
    <property type="entry name" value="HAD superfamily/HAD-like"/>
    <property type="match status" value="1"/>
</dbReference>
<dbReference type="InterPro" id="IPR023198">
    <property type="entry name" value="PGP-like_dom2"/>
</dbReference>
<proteinExistence type="predicted"/>
<accession>A0AAW0GPJ8</accession>
<evidence type="ECO:0008006" key="3">
    <source>
        <dbReference type="Google" id="ProtNLM"/>
    </source>
</evidence>
<dbReference type="AlphaFoldDB" id="A0AAW0GPJ8"/>
<protein>
    <recommendedName>
        <fullName evidence="3">HAD-like protein</fullName>
    </recommendedName>
</protein>
<dbReference type="SFLD" id="SFLDS00003">
    <property type="entry name" value="Haloacid_Dehalogenase"/>
    <property type="match status" value="1"/>
</dbReference>
<dbReference type="EMBL" id="JASBNA010000004">
    <property type="protein sequence ID" value="KAK7692163.1"/>
    <property type="molecule type" value="Genomic_DNA"/>
</dbReference>
<dbReference type="PANTHER" id="PTHR18901:SF38">
    <property type="entry name" value="PSEUDOURIDINE-5'-PHOSPHATASE"/>
    <property type="match status" value="1"/>
</dbReference>
<dbReference type="PANTHER" id="PTHR18901">
    <property type="entry name" value="2-DEOXYGLUCOSE-6-PHOSPHATE PHOSPHATASE 2"/>
    <property type="match status" value="1"/>
</dbReference>
<dbReference type="Gene3D" id="1.10.150.240">
    <property type="entry name" value="Putative phosphatase, domain 2"/>
    <property type="match status" value="1"/>
</dbReference>
<gene>
    <name evidence="1" type="ORF">QCA50_003783</name>
</gene>
<evidence type="ECO:0000313" key="2">
    <source>
        <dbReference type="Proteomes" id="UP001385951"/>
    </source>
</evidence>
<dbReference type="FunFam" id="1.10.150.240:FF:000001">
    <property type="entry name" value="Haloacid dehalogenase-like hydrolase domain"/>
    <property type="match status" value="1"/>
</dbReference>
<dbReference type="InterPro" id="IPR023214">
    <property type="entry name" value="HAD_sf"/>
</dbReference>
<organism evidence="1 2">
    <name type="scientific">Cerrena zonata</name>
    <dbReference type="NCBI Taxonomy" id="2478898"/>
    <lineage>
        <taxon>Eukaryota</taxon>
        <taxon>Fungi</taxon>
        <taxon>Dikarya</taxon>
        <taxon>Basidiomycota</taxon>
        <taxon>Agaricomycotina</taxon>
        <taxon>Agaricomycetes</taxon>
        <taxon>Polyporales</taxon>
        <taxon>Cerrenaceae</taxon>
        <taxon>Cerrena</taxon>
    </lineage>
</organism>
<name>A0AAW0GPJ8_9APHY</name>
<dbReference type="GO" id="GO:0016791">
    <property type="term" value="F:phosphatase activity"/>
    <property type="evidence" value="ECO:0007669"/>
    <property type="project" value="TreeGrafter"/>
</dbReference>
<comment type="caution">
    <text evidence="1">The sequence shown here is derived from an EMBL/GenBank/DDBJ whole genome shotgun (WGS) entry which is preliminary data.</text>
</comment>
<dbReference type="Proteomes" id="UP001385951">
    <property type="component" value="Unassembled WGS sequence"/>
</dbReference>
<reference evidence="1 2" key="1">
    <citation type="submission" date="2022-09" db="EMBL/GenBank/DDBJ databases">
        <authorList>
            <person name="Palmer J.M."/>
        </authorList>
    </citation>
    <scope>NUCLEOTIDE SEQUENCE [LARGE SCALE GENOMIC DNA]</scope>
    <source>
        <strain evidence="1 2">DSM 7382</strain>
    </source>
</reference>